<gene>
    <name evidence="8" type="ORF">C0039_00155</name>
</gene>
<organism evidence="8 9">
    <name type="scientific">Pseudohalioglobus lutimaris</name>
    <dbReference type="NCBI Taxonomy" id="1737061"/>
    <lineage>
        <taxon>Bacteria</taxon>
        <taxon>Pseudomonadati</taxon>
        <taxon>Pseudomonadota</taxon>
        <taxon>Gammaproteobacteria</taxon>
        <taxon>Cellvibrionales</taxon>
        <taxon>Halieaceae</taxon>
        <taxon>Pseudohalioglobus</taxon>
    </lineage>
</organism>
<sequence>MNFEFSEDQLFIRDQARNFLGQESTAAVVRSILDNPEPYHQPLWQKIVDLGWTAMAIPEAYGGLGLGYLELCVVAEELGRSLAPVPFSSSVYLATEAIKAWGNEQQKQRYLPRLAAGELIGTLASSEGQGALEVNATVEEGVLQGVKLPVPDGDVADFAVVIARDPNGDAGLYLVNLEGPGVQRRVLASMDPSRSQAQLTFAQAPVERLGESEDGCHALAELLDKAAVLFAFEQIGGSQAAMDMGIAYTRERYAFGRPVASFQAIKHKFADMFVALELARANAYYGAWALSCDAPDLPLAAATARVSATDAYYQITRENIQAHGGMGFTWEFDCHLYYRRAQLLSVAIGSQPQWKDAVASRLLDAA</sequence>
<evidence type="ECO:0000256" key="3">
    <source>
        <dbReference type="ARBA" id="ARBA00022630"/>
    </source>
</evidence>
<comment type="caution">
    <text evidence="8">The sequence shown here is derived from an EMBL/GenBank/DDBJ whole genome shotgun (WGS) entry which is preliminary data.</text>
</comment>
<dbReference type="InterPro" id="IPR009075">
    <property type="entry name" value="AcylCo_DH/oxidase_C"/>
</dbReference>
<dbReference type="Pfam" id="PF02771">
    <property type="entry name" value="Acyl-CoA_dh_N"/>
    <property type="match status" value="1"/>
</dbReference>
<dbReference type="SUPFAM" id="SSF47203">
    <property type="entry name" value="Acyl-CoA dehydrogenase C-terminal domain-like"/>
    <property type="match status" value="1"/>
</dbReference>
<evidence type="ECO:0000256" key="4">
    <source>
        <dbReference type="ARBA" id="ARBA00022827"/>
    </source>
</evidence>
<dbReference type="InterPro" id="IPR009100">
    <property type="entry name" value="AcylCoA_DH/oxidase_NM_dom_sf"/>
</dbReference>
<keyword evidence="5" id="KW-0560">Oxidoreductase</keyword>
<proteinExistence type="inferred from homology"/>
<evidence type="ECO:0000313" key="9">
    <source>
        <dbReference type="Proteomes" id="UP000235005"/>
    </source>
</evidence>
<evidence type="ECO:0000256" key="2">
    <source>
        <dbReference type="ARBA" id="ARBA00009347"/>
    </source>
</evidence>
<dbReference type="PANTHER" id="PTHR43884">
    <property type="entry name" value="ACYL-COA DEHYDROGENASE"/>
    <property type="match status" value="1"/>
</dbReference>
<evidence type="ECO:0000313" key="8">
    <source>
        <dbReference type="EMBL" id="PLW70583.1"/>
    </source>
</evidence>
<dbReference type="Proteomes" id="UP000235005">
    <property type="component" value="Unassembled WGS sequence"/>
</dbReference>
<name>A0A2N5X7X3_9GAMM</name>
<dbReference type="InterPro" id="IPR037069">
    <property type="entry name" value="AcylCoA_DH/ox_N_sf"/>
</dbReference>
<reference evidence="8 9" key="1">
    <citation type="submission" date="2018-01" db="EMBL/GenBank/DDBJ databases">
        <title>The draft genome sequence of Halioglobus lutimaris HF004.</title>
        <authorList>
            <person name="Du Z.-J."/>
            <person name="Shi M.-J."/>
        </authorList>
    </citation>
    <scope>NUCLEOTIDE SEQUENCE [LARGE SCALE GENOMIC DNA]</scope>
    <source>
        <strain evidence="8 9">HF004</strain>
    </source>
</reference>
<dbReference type="Gene3D" id="1.10.540.10">
    <property type="entry name" value="Acyl-CoA dehydrogenase/oxidase, N-terminal domain"/>
    <property type="match status" value="1"/>
</dbReference>
<feature type="domain" description="Acyl-CoA dehydrogenase/oxidase C-terminal" evidence="6">
    <location>
        <begin position="214"/>
        <end position="361"/>
    </location>
</feature>
<dbReference type="InterPro" id="IPR013786">
    <property type="entry name" value="AcylCoA_DH/ox_N"/>
</dbReference>
<dbReference type="InterPro" id="IPR036250">
    <property type="entry name" value="AcylCo_DH-like_C"/>
</dbReference>
<dbReference type="RefSeq" id="WP_101516904.1">
    <property type="nucleotide sequence ID" value="NZ_PKUS01000001.1"/>
</dbReference>
<keyword evidence="9" id="KW-1185">Reference proteome</keyword>
<evidence type="ECO:0000256" key="5">
    <source>
        <dbReference type="ARBA" id="ARBA00023002"/>
    </source>
</evidence>
<dbReference type="CDD" id="cd00567">
    <property type="entry name" value="ACAD"/>
    <property type="match status" value="1"/>
</dbReference>
<dbReference type="Gene3D" id="1.20.140.10">
    <property type="entry name" value="Butyryl-CoA Dehydrogenase, subunit A, domain 3"/>
    <property type="match status" value="1"/>
</dbReference>
<keyword evidence="3" id="KW-0285">Flavoprotein</keyword>
<dbReference type="GO" id="GO:0050660">
    <property type="term" value="F:flavin adenine dinucleotide binding"/>
    <property type="evidence" value="ECO:0007669"/>
    <property type="project" value="InterPro"/>
</dbReference>
<comment type="cofactor">
    <cofactor evidence="1">
        <name>FAD</name>
        <dbReference type="ChEBI" id="CHEBI:57692"/>
    </cofactor>
</comment>
<evidence type="ECO:0000259" key="6">
    <source>
        <dbReference type="Pfam" id="PF00441"/>
    </source>
</evidence>
<dbReference type="GO" id="GO:0003995">
    <property type="term" value="F:acyl-CoA dehydrogenase activity"/>
    <property type="evidence" value="ECO:0007669"/>
    <property type="project" value="TreeGrafter"/>
</dbReference>
<dbReference type="EMBL" id="PKUS01000001">
    <property type="protein sequence ID" value="PLW70583.1"/>
    <property type="molecule type" value="Genomic_DNA"/>
</dbReference>
<dbReference type="AlphaFoldDB" id="A0A2N5X7X3"/>
<keyword evidence="4" id="KW-0274">FAD</keyword>
<dbReference type="SUPFAM" id="SSF56645">
    <property type="entry name" value="Acyl-CoA dehydrogenase NM domain-like"/>
    <property type="match status" value="1"/>
</dbReference>
<feature type="domain" description="Acyl-CoA dehydrogenase/oxidase N-terminal" evidence="7">
    <location>
        <begin position="6"/>
        <end position="118"/>
    </location>
</feature>
<comment type="similarity">
    <text evidence="2">Belongs to the acyl-CoA dehydrogenase family.</text>
</comment>
<dbReference type="PANTHER" id="PTHR43884:SF20">
    <property type="entry name" value="ACYL-COA DEHYDROGENASE FADE28"/>
    <property type="match status" value="1"/>
</dbReference>
<dbReference type="OrthoDB" id="7053515at2"/>
<dbReference type="Gene3D" id="2.40.110.10">
    <property type="entry name" value="Butyryl-CoA Dehydrogenase, subunit A, domain 2"/>
    <property type="match status" value="1"/>
</dbReference>
<dbReference type="InterPro" id="IPR046373">
    <property type="entry name" value="Acyl-CoA_Oxase/DH_mid-dom_sf"/>
</dbReference>
<dbReference type="Pfam" id="PF00441">
    <property type="entry name" value="Acyl-CoA_dh_1"/>
    <property type="match status" value="1"/>
</dbReference>
<evidence type="ECO:0000259" key="7">
    <source>
        <dbReference type="Pfam" id="PF02771"/>
    </source>
</evidence>
<protein>
    <submittedName>
        <fullName evidence="8">Acyl-CoA dehydrogenase</fullName>
    </submittedName>
</protein>
<evidence type="ECO:0000256" key="1">
    <source>
        <dbReference type="ARBA" id="ARBA00001974"/>
    </source>
</evidence>
<accession>A0A2N5X7X3</accession>